<organism evidence="1 2">
    <name type="scientific">Blepharisma stoltei</name>
    <dbReference type="NCBI Taxonomy" id="1481888"/>
    <lineage>
        <taxon>Eukaryota</taxon>
        <taxon>Sar</taxon>
        <taxon>Alveolata</taxon>
        <taxon>Ciliophora</taxon>
        <taxon>Postciliodesmatophora</taxon>
        <taxon>Heterotrichea</taxon>
        <taxon>Heterotrichida</taxon>
        <taxon>Blepharismidae</taxon>
        <taxon>Blepharisma</taxon>
    </lineage>
</organism>
<dbReference type="EMBL" id="CAJZBQ010000062">
    <property type="protein sequence ID" value="CAG9335284.1"/>
    <property type="molecule type" value="Genomic_DNA"/>
</dbReference>
<protein>
    <submittedName>
        <fullName evidence="1">Uncharacterized protein</fullName>
    </submittedName>
</protein>
<dbReference type="AlphaFoldDB" id="A0AAU9KEH8"/>
<reference evidence="1" key="1">
    <citation type="submission" date="2021-09" db="EMBL/GenBank/DDBJ databases">
        <authorList>
            <consortium name="AG Swart"/>
            <person name="Singh M."/>
            <person name="Singh A."/>
            <person name="Seah K."/>
            <person name="Emmerich C."/>
        </authorList>
    </citation>
    <scope>NUCLEOTIDE SEQUENCE</scope>
    <source>
        <strain evidence="1">ATCC30299</strain>
    </source>
</reference>
<gene>
    <name evidence="1" type="ORF">BSTOLATCC_MIC63761</name>
</gene>
<name>A0AAU9KEH8_9CILI</name>
<evidence type="ECO:0000313" key="1">
    <source>
        <dbReference type="EMBL" id="CAG9335284.1"/>
    </source>
</evidence>
<comment type="caution">
    <text evidence="1">The sequence shown here is derived from an EMBL/GenBank/DDBJ whole genome shotgun (WGS) entry which is preliminary data.</text>
</comment>
<proteinExistence type="predicted"/>
<evidence type="ECO:0000313" key="2">
    <source>
        <dbReference type="Proteomes" id="UP001162131"/>
    </source>
</evidence>
<accession>A0AAU9KEH8</accession>
<sequence>MVLLRQKFGSAYPVNSERSCSMRGDFASAVVSSVLNPWSAGVEAKMEAWCNGRWHGDSTWWSKMLKNVKNWRHWRKWSFSEPWRYLNCQLSWC</sequence>
<dbReference type="Proteomes" id="UP001162131">
    <property type="component" value="Unassembled WGS sequence"/>
</dbReference>
<keyword evidence="2" id="KW-1185">Reference proteome</keyword>